<proteinExistence type="predicted"/>
<evidence type="ECO:0000313" key="4">
    <source>
        <dbReference type="EMBL" id="SCO69164.1"/>
    </source>
</evidence>
<keyword evidence="1 4" id="KW-0808">Transferase</keyword>
<dbReference type="PROSITE" id="PS50206">
    <property type="entry name" value="RHODANESE_3"/>
    <property type="match status" value="2"/>
</dbReference>
<dbReference type="Gene3D" id="3.40.250.10">
    <property type="entry name" value="Rhodanese-like domain"/>
    <property type="match status" value="2"/>
</dbReference>
<dbReference type="SUPFAM" id="SSF52821">
    <property type="entry name" value="Rhodanese/Cell cycle control phosphatase"/>
    <property type="match status" value="2"/>
</dbReference>
<dbReference type="EC" id="2.8.1.1" evidence="4"/>
<evidence type="ECO:0000256" key="1">
    <source>
        <dbReference type="ARBA" id="ARBA00022679"/>
    </source>
</evidence>
<dbReference type="Proteomes" id="UP000196402">
    <property type="component" value="Chromosome 13"/>
</dbReference>
<dbReference type="AlphaFoldDB" id="A0A1G4H2S6"/>
<dbReference type="GO" id="GO:0005739">
    <property type="term" value="C:mitochondrion"/>
    <property type="evidence" value="ECO:0007669"/>
    <property type="project" value="TreeGrafter"/>
</dbReference>
<dbReference type="Pfam" id="PF00581">
    <property type="entry name" value="Rhodanese"/>
    <property type="match status" value="1"/>
</dbReference>
<reference evidence="6 7" key="1">
    <citation type="submission" date="2016-07" db="EMBL/GenBank/DDBJ databases">
        <authorList>
            <consortium name="Pathogen Informatics"/>
        </authorList>
    </citation>
    <scope>NUCLEOTIDE SEQUENCE [LARGE SCALE GENOMIC DNA]</scope>
</reference>
<evidence type="ECO:0000313" key="5">
    <source>
        <dbReference type="EMBL" id="VUZ98116.1"/>
    </source>
</evidence>
<dbReference type="Proteomes" id="UP000220605">
    <property type="component" value="Chromosome 13"/>
</dbReference>
<sequence length="375" mass="44246">MRRCTFAKLAELRKPLLINFPQRTYTPVLKRRHAQFSTMKTPTCNHLMETNELHDLIKNKREHLLFDASWYNIRQGEKDKNSVDDHDQAEKIEGSISFNSIVTSNENPNFSFFFPTQEEFFCNLRKLLVESPADIKIKNTLENLPVIFYERDEIFYAPRIWLMFKLHGFQNVHILNGGLNKWLNEEREVMATGGDAEGGGHLSHSNKIDQVDKLIKEHVEKNKKGIREKWRSSIYHYEDIENFIRGRKKQSDDMSRFILVDTRPNSSFSALLPINEKEKVHNFIPFSVNIPYHHFINSHDEKYKFFTFKNEAEIRKICDQYDLLNEEKTVISTCSKGISACVLLFLLHQLNKPLHQLALYYGSFVDYKFRKYALQ</sequence>
<name>A0A1G4H2S6_PLAVI</name>
<organism evidence="4 6">
    <name type="scientific">Plasmodium vivax</name>
    <name type="common">malaria parasite P. vivax</name>
    <dbReference type="NCBI Taxonomy" id="5855"/>
    <lineage>
        <taxon>Eukaryota</taxon>
        <taxon>Sar</taxon>
        <taxon>Alveolata</taxon>
        <taxon>Apicomplexa</taxon>
        <taxon>Aconoidasida</taxon>
        <taxon>Haemosporida</taxon>
        <taxon>Plasmodiidae</taxon>
        <taxon>Plasmodium</taxon>
        <taxon>Plasmodium (Plasmodium)</taxon>
    </lineage>
</organism>
<dbReference type="GO" id="GO:0004792">
    <property type="term" value="F:thiosulfate-cyanide sulfurtransferase activity"/>
    <property type="evidence" value="ECO:0007669"/>
    <property type="project" value="UniProtKB-EC"/>
</dbReference>
<evidence type="ECO:0000259" key="3">
    <source>
        <dbReference type="PROSITE" id="PS50206"/>
    </source>
</evidence>
<feature type="domain" description="Rhodanese" evidence="3">
    <location>
        <begin position="253"/>
        <end position="372"/>
    </location>
</feature>
<dbReference type="PANTHER" id="PTHR11364">
    <property type="entry name" value="THIOSULFATE SULFERTANSFERASE"/>
    <property type="match status" value="1"/>
</dbReference>
<dbReference type="VEuPathDB" id="PlasmoDB:PVP01_1305500"/>
<evidence type="ECO:0000256" key="2">
    <source>
        <dbReference type="ARBA" id="ARBA00022737"/>
    </source>
</evidence>
<evidence type="ECO:0000313" key="7">
    <source>
        <dbReference type="Proteomes" id="UP000220605"/>
    </source>
</evidence>
<dbReference type="EMBL" id="LT635624">
    <property type="protein sequence ID" value="VUZ98116.1"/>
    <property type="molecule type" value="Genomic_DNA"/>
</dbReference>
<keyword evidence="2" id="KW-0677">Repeat</keyword>
<evidence type="ECO:0000313" key="6">
    <source>
        <dbReference type="Proteomes" id="UP000196402"/>
    </source>
</evidence>
<dbReference type="OrthoDB" id="270167at2759"/>
<dbReference type="InterPro" id="IPR001763">
    <property type="entry name" value="Rhodanese-like_dom"/>
</dbReference>
<dbReference type="InterPro" id="IPR036873">
    <property type="entry name" value="Rhodanese-like_dom_sf"/>
</dbReference>
<feature type="domain" description="Rhodanese" evidence="3">
    <location>
        <begin position="145"/>
        <end position="191"/>
    </location>
</feature>
<dbReference type="InterPro" id="IPR045078">
    <property type="entry name" value="TST/MPST-like"/>
</dbReference>
<dbReference type="eggNOG" id="KOG1529">
    <property type="taxonomic scope" value="Eukaryota"/>
</dbReference>
<dbReference type="PANTHER" id="PTHR11364:SF27">
    <property type="entry name" value="SULFURTRANSFERASE"/>
    <property type="match status" value="1"/>
</dbReference>
<gene>
    <name evidence="5" type="ORF">PVP01_1305500</name>
    <name evidence="4" type="ORF">PVT01_130010500</name>
</gene>
<dbReference type="VEuPathDB" id="PlasmoDB:PVX_084355"/>
<protein>
    <submittedName>
        <fullName evidence="4">Rhodanese like protein, putative</fullName>
        <ecNumber evidence="4">2.8.1.1</ecNumber>
    </submittedName>
</protein>
<dbReference type="SMART" id="SM00450">
    <property type="entry name" value="RHOD"/>
    <property type="match status" value="2"/>
</dbReference>
<accession>A0A1G4H2S6</accession>
<dbReference type="VEuPathDB" id="PlasmoDB:PVW1_130012100"/>
<dbReference type="EMBL" id="LT615251">
    <property type="protein sequence ID" value="SCO69164.1"/>
    <property type="molecule type" value="Genomic_DNA"/>
</dbReference>
<dbReference type="VEuPathDB" id="PlasmoDB:PVPAM_130020800"/>